<feature type="signal peptide" evidence="1">
    <location>
        <begin position="1"/>
        <end position="26"/>
    </location>
</feature>
<evidence type="ECO:0000313" key="3">
    <source>
        <dbReference type="Proteomes" id="UP001307705"/>
    </source>
</evidence>
<dbReference type="SUPFAM" id="SSF49464">
    <property type="entry name" value="Carboxypeptidase regulatory domain-like"/>
    <property type="match status" value="1"/>
</dbReference>
<dbReference type="Pfam" id="PF13620">
    <property type="entry name" value="CarboxypepD_reg"/>
    <property type="match status" value="1"/>
</dbReference>
<keyword evidence="3" id="KW-1185">Reference proteome</keyword>
<protein>
    <recommendedName>
        <fullName evidence="4">Carboxypeptidase regulatory-like domain-containing protein</fullName>
    </recommendedName>
</protein>
<name>A0ABQ6Q3A8_9BACT</name>
<dbReference type="InterPro" id="IPR008969">
    <property type="entry name" value="CarboxyPept-like_regulatory"/>
</dbReference>
<sequence>MIVNDLSSSFMKAPLYSLLIWVFALAACGTSSDDPLPEPTSGTITGSVFLFDESSTNLNPSGMRIIVENLTPTRSALTDNEGKFSIVDVPFGTYTLTFEKEGYGTFKKTEVKHESPLTPITDIPSLGQLSTTSVTEITAQVSGTAIETFVTTSPVANNSNRRYIRYFFSDSPDVSFTNYKGFSLVYVVQDTPYYRVFTPVELNQIGIAPTGTIYIRAYGDSFLSNTYVDPQTQKTIFPNINPNSTGVASVTF</sequence>
<reference evidence="2 3" key="1">
    <citation type="submission" date="2023-08" db="EMBL/GenBank/DDBJ databases">
        <title>Draft genome sequence of Algoriphagus taiwanensis.</title>
        <authorList>
            <person name="Takatani N."/>
            <person name="Hosokawa M."/>
            <person name="Sawabe T."/>
        </authorList>
    </citation>
    <scope>NUCLEOTIDE SEQUENCE [LARGE SCALE GENOMIC DNA]</scope>
    <source>
        <strain evidence="2 3">JCM 19755</strain>
    </source>
</reference>
<feature type="chain" id="PRO_5045198655" description="Carboxypeptidase regulatory-like domain-containing protein" evidence="1">
    <location>
        <begin position="27"/>
        <end position="252"/>
    </location>
</feature>
<accession>A0ABQ6Q3A8</accession>
<evidence type="ECO:0000256" key="1">
    <source>
        <dbReference type="SAM" id="SignalP"/>
    </source>
</evidence>
<organism evidence="2 3">
    <name type="scientific">Algoriphagus taiwanensis</name>
    <dbReference type="NCBI Taxonomy" id="1445656"/>
    <lineage>
        <taxon>Bacteria</taxon>
        <taxon>Pseudomonadati</taxon>
        <taxon>Bacteroidota</taxon>
        <taxon>Cytophagia</taxon>
        <taxon>Cytophagales</taxon>
        <taxon>Cyclobacteriaceae</taxon>
        <taxon>Algoriphagus</taxon>
    </lineage>
</organism>
<evidence type="ECO:0000313" key="2">
    <source>
        <dbReference type="EMBL" id="GMQ34351.1"/>
    </source>
</evidence>
<dbReference type="Proteomes" id="UP001307705">
    <property type="component" value="Unassembled WGS sequence"/>
</dbReference>
<dbReference type="Gene3D" id="2.60.40.1120">
    <property type="entry name" value="Carboxypeptidase-like, regulatory domain"/>
    <property type="match status" value="1"/>
</dbReference>
<comment type="caution">
    <text evidence="2">The sequence shown here is derived from an EMBL/GenBank/DDBJ whole genome shotgun (WGS) entry which is preliminary data.</text>
</comment>
<keyword evidence="1" id="KW-0732">Signal</keyword>
<dbReference type="EMBL" id="BTPE01000009">
    <property type="protein sequence ID" value="GMQ34351.1"/>
    <property type="molecule type" value="Genomic_DNA"/>
</dbReference>
<proteinExistence type="predicted"/>
<gene>
    <name evidence="2" type="ORF">Ataiwa_26230</name>
</gene>
<evidence type="ECO:0008006" key="4">
    <source>
        <dbReference type="Google" id="ProtNLM"/>
    </source>
</evidence>